<accession>A0A2V2MV61</accession>
<reference evidence="1 2" key="1">
    <citation type="submission" date="2018-05" db="EMBL/GenBank/DDBJ databases">
        <title>Draft genome of Methanospirillum lacunae Ki8-1.</title>
        <authorList>
            <person name="Dueholm M.S."/>
            <person name="Nielsen P.H."/>
            <person name="Bakmann L.F."/>
            <person name="Otzen D.E."/>
        </authorList>
    </citation>
    <scope>NUCLEOTIDE SEQUENCE [LARGE SCALE GENOMIC DNA]</scope>
    <source>
        <strain evidence="1 2">Ki8-1</strain>
    </source>
</reference>
<dbReference type="PIRSF" id="PIRSF004897">
    <property type="entry name" value="UCP004897_ACT"/>
    <property type="match status" value="1"/>
</dbReference>
<dbReference type="GeneID" id="97548080"/>
<dbReference type="RefSeq" id="WP_109968544.1">
    <property type="nucleotide sequence ID" value="NZ_CP176093.1"/>
</dbReference>
<protein>
    <submittedName>
        <fullName evidence="1">Regulator of amino acid metabolism, contains ACT domain protein</fullName>
    </submittedName>
</protein>
<proteinExistence type="predicted"/>
<evidence type="ECO:0000313" key="2">
    <source>
        <dbReference type="Proteomes" id="UP000245657"/>
    </source>
</evidence>
<dbReference type="OrthoDB" id="30884at2157"/>
<dbReference type="EMBL" id="QGMY01000007">
    <property type="protein sequence ID" value="PWR72054.1"/>
    <property type="molecule type" value="Genomic_DNA"/>
</dbReference>
<organism evidence="1 2">
    <name type="scientific">Methanospirillum lacunae</name>
    <dbReference type="NCBI Taxonomy" id="668570"/>
    <lineage>
        <taxon>Archaea</taxon>
        <taxon>Methanobacteriati</taxon>
        <taxon>Methanobacteriota</taxon>
        <taxon>Stenosarchaea group</taxon>
        <taxon>Methanomicrobia</taxon>
        <taxon>Methanomicrobiales</taxon>
        <taxon>Methanospirillaceae</taxon>
        <taxon>Methanospirillum</taxon>
    </lineage>
</organism>
<sequence length="165" mass="18131">MWSAILSGFSDSPSQGRVVRFLLENGFGVNEEGRICCNSIPIASTQIGQRVGVDRRVVDTTAKRILDSQYRDIFLSMRATPDVTLIADKLSLSVITILPDDATRTGIVDACIHVLSSHGIGIRQLFVTDPHLSEDPRLVIITESVIPAQVIEDLRALPVVRRLIL</sequence>
<dbReference type="InterPro" id="IPR045865">
    <property type="entry name" value="ACT-like_dom_sf"/>
</dbReference>
<name>A0A2V2MV61_9EURY</name>
<comment type="caution">
    <text evidence="1">The sequence shown here is derived from an EMBL/GenBank/DDBJ whole genome shotgun (WGS) entry which is preliminary data.</text>
</comment>
<evidence type="ECO:0000313" key="1">
    <source>
        <dbReference type="EMBL" id="PWR72054.1"/>
    </source>
</evidence>
<dbReference type="SUPFAM" id="SSF55021">
    <property type="entry name" value="ACT-like"/>
    <property type="match status" value="1"/>
</dbReference>
<dbReference type="InterPro" id="IPR014424">
    <property type="entry name" value="UCP004897_ACT"/>
</dbReference>
<dbReference type="Proteomes" id="UP000245657">
    <property type="component" value="Unassembled WGS sequence"/>
</dbReference>
<keyword evidence="2" id="KW-1185">Reference proteome</keyword>
<gene>
    <name evidence="1" type="ORF">DK846_08675</name>
</gene>
<dbReference type="AlphaFoldDB" id="A0A2V2MV61"/>